<comment type="caution">
    <text evidence="2">The sequence shown here is derived from an EMBL/GenBank/DDBJ whole genome shotgun (WGS) entry which is preliminary data.</text>
</comment>
<evidence type="ECO:0000313" key="3">
    <source>
        <dbReference type="Proteomes" id="UP000596742"/>
    </source>
</evidence>
<reference evidence="2" key="1">
    <citation type="submission" date="2018-11" db="EMBL/GenBank/DDBJ databases">
        <authorList>
            <person name="Alioto T."/>
            <person name="Alioto T."/>
        </authorList>
    </citation>
    <scope>NUCLEOTIDE SEQUENCE</scope>
</reference>
<dbReference type="OrthoDB" id="1045822at2759"/>
<dbReference type="Pfam" id="PF04749">
    <property type="entry name" value="PLAC8"/>
    <property type="match status" value="1"/>
</dbReference>
<name>A0A8B6DSI8_MYTGA</name>
<comment type="similarity">
    <text evidence="1">Belongs to the cornifelin family.</text>
</comment>
<sequence length="108" mass="12233">MGEWQHGLFGCFDDCKTCIIAYIVPCYVFGKNAEKVGESCIMCALALYVPFLNFYAVTKVRGLIREKRGIEGSCFNDLIMWWCCGICALVQEAQEVGWDQEGQLMARE</sequence>
<dbReference type="EMBL" id="UYJE01003879">
    <property type="protein sequence ID" value="VDI23074.1"/>
    <property type="molecule type" value="Genomic_DNA"/>
</dbReference>
<organism evidence="2 3">
    <name type="scientific">Mytilus galloprovincialis</name>
    <name type="common">Mediterranean mussel</name>
    <dbReference type="NCBI Taxonomy" id="29158"/>
    <lineage>
        <taxon>Eukaryota</taxon>
        <taxon>Metazoa</taxon>
        <taxon>Spiralia</taxon>
        <taxon>Lophotrochozoa</taxon>
        <taxon>Mollusca</taxon>
        <taxon>Bivalvia</taxon>
        <taxon>Autobranchia</taxon>
        <taxon>Pteriomorphia</taxon>
        <taxon>Mytilida</taxon>
        <taxon>Mytiloidea</taxon>
        <taxon>Mytilidae</taxon>
        <taxon>Mytilinae</taxon>
        <taxon>Mytilus</taxon>
    </lineage>
</organism>
<dbReference type="PANTHER" id="PTHR15907">
    <property type="entry name" value="DUF614 FAMILY PROTEIN-RELATED"/>
    <property type="match status" value="1"/>
</dbReference>
<dbReference type="Proteomes" id="UP000596742">
    <property type="component" value="Unassembled WGS sequence"/>
</dbReference>
<keyword evidence="3" id="KW-1185">Reference proteome</keyword>
<gene>
    <name evidence="2" type="ORF">MGAL_10B007733</name>
</gene>
<proteinExistence type="inferred from homology"/>
<dbReference type="NCBIfam" id="TIGR01571">
    <property type="entry name" value="A_thal_Cys_rich"/>
    <property type="match status" value="1"/>
</dbReference>
<dbReference type="AlphaFoldDB" id="A0A8B6DSI8"/>
<evidence type="ECO:0000313" key="2">
    <source>
        <dbReference type="EMBL" id="VDI23074.1"/>
    </source>
</evidence>
<dbReference type="InterPro" id="IPR006461">
    <property type="entry name" value="PLAC_motif_containing"/>
</dbReference>
<evidence type="ECO:0000256" key="1">
    <source>
        <dbReference type="ARBA" id="ARBA00009024"/>
    </source>
</evidence>
<protein>
    <submittedName>
        <fullName evidence="2">Uncharacterized protein</fullName>
    </submittedName>
</protein>
<accession>A0A8B6DSI8</accession>